<keyword evidence="1" id="KW-1133">Transmembrane helix</keyword>
<dbReference type="EMBL" id="FLRJ01000662">
    <property type="protein sequence ID" value="SBT74246.1"/>
    <property type="molecule type" value="Genomic_DNA"/>
</dbReference>
<evidence type="ECO:0000256" key="1">
    <source>
        <dbReference type="SAM" id="Phobius"/>
    </source>
</evidence>
<dbReference type="InterPro" id="IPR008780">
    <property type="entry name" value="Plasmodium_Vir"/>
</dbReference>
<dbReference type="AlphaFoldDB" id="A0A1C3KK29"/>
<evidence type="ECO:0000313" key="2">
    <source>
        <dbReference type="EMBL" id="SBT74246.1"/>
    </source>
</evidence>
<evidence type="ECO:0000313" key="3">
    <source>
        <dbReference type="Proteomes" id="UP000243200"/>
    </source>
</evidence>
<accession>A0A1C3KK29</accession>
<organism evidence="2 3">
    <name type="scientific">Plasmodium ovale</name>
    <name type="common">malaria parasite P. ovale</name>
    <dbReference type="NCBI Taxonomy" id="36330"/>
    <lineage>
        <taxon>Eukaryota</taxon>
        <taxon>Sar</taxon>
        <taxon>Alveolata</taxon>
        <taxon>Apicomplexa</taxon>
        <taxon>Aconoidasida</taxon>
        <taxon>Haemosporida</taxon>
        <taxon>Plasmodiidae</taxon>
        <taxon>Plasmodium</taxon>
        <taxon>Plasmodium (Plasmodium)</taxon>
    </lineage>
</organism>
<keyword evidence="1" id="KW-0812">Transmembrane</keyword>
<reference evidence="2 3" key="1">
    <citation type="submission" date="2016-06" db="EMBL/GenBank/DDBJ databases">
        <authorList>
            <consortium name="Pathogen Informatics"/>
        </authorList>
    </citation>
    <scope>NUCLEOTIDE SEQUENCE [LARGE SCALE GENOMIC DNA]</scope>
</reference>
<dbReference type="Proteomes" id="UP000243200">
    <property type="component" value="Unassembled WGS sequence"/>
</dbReference>
<protein>
    <submittedName>
        <fullName evidence="2">Plasmodium vivax Vir protein, putative</fullName>
    </submittedName>
</protein>
<keyword evidence="1" id="KW-0472">Membrane</keyword>
<proteinExistence type="predicted"/>
<feature type="transmembrane region" description="Helical" evidence="1">
    <location>
        <begin position="250"/>
        <end position="268"/>
    </location>
</feature>
<sequence>MSETDYDLSILNSNVCYGKLDNIEDVFIDEDENFWNGYIQNACINKTSIYRAVVNAFHYVAYFNREDDIIFNERWNYLYFWVGSKALENELDNCSFATFISLLKSVKKIIYGVAYEYDIEKISSQDFKDLKVVFDYIINYDSIKLKIGGHSSDFTALYKEHVDSSYEVYKKLQRRCQDNVKEEYCKFFNYLVKKQKDAVLKPLTCKGTMKPLSVQQYKESLPQETVSDSELKEQIQGGGTSSGSDNMMPTFFPILGIFSILFILYNITPFRSWLPNILREKQLIQHGIYEDERNSYFENKYNSSDKNSQYNGHDIAYHSLINS</sequence>
<dbReference type="OrthoDB" id="383226at2759"/>
<dbReference type="VEuPathDB" id="PlasmoDB:PocGH01_00228100"/>
<gene>
    <name evidence="2" type="primary">PowCR01_000196700</name>
    <name evidence="2" type="ORF">POWCR01_000196700</name>
</gene>
<name>A0A1C3KK29_PLAOA</name>
<dbReference type="Pfam" id="PF05795">
    <property type="entry name" value="Plasmodium_Vir"/>
    <property type="match status" value="2"/>
</dbReference>
<dbReference type="VEuPathDB" id="PlasmoDB:POWCR01_000196700"/>